<dbReference type="PANTHER" id="PTHR19136">
    <property type="entry name" value="MOLYBDENUM COFACTOR GUANYLYLTRANSFERASE"/>
    <property type="match status" value="1"/>
</dbReference>
<dbReference type="PANTHER" id="PTHR19136:SF81">
    <property type="entry name" value="MOLYBDENUM COFACTOR GUANYLYLTRANSFERASE"/>
    <property type="match status" value="1"/>
</dbReference>
<dbReference type="AlphaFoldDB" id="A0A0P8X191"/>
<dbReference type="SUPFAM" id="SSF53448">
    <property type="entry name" value="Nucleotide-diphospho-sugar transferases"/>
    <property type="match status" value="1"/>
</dbReference>
<dbReference type="Proteomes" id="UP000050326">
    <property type="component" value="Unassembled WGS sequence"/>
</dbReference>
<name>A0A0P8X191_9CLOT</name>
<gene>
    <name evidence="3" type="primary">mobA_1</name>
    <name evidence="3" type="ORF">OXPF_16580</name>
</gene>
<reference evidence="3 4" key="1">
    <citation type="submission" date="2015-09" db="EMBL/GenBank/DDBJ databases">
        <title>Genome sequence of Oxobacter pfennigii DSM 3222.</title>
        <authorList>
            <person name="Poehlein A."/>
            <person name="Bengelsdorf F.R."/>
            <person name="Schiel-Bengelsdorf B."/>
            <person name="Duerre P."/>
            <person name="Daniel R."/>
        </authorList>
    </citation>
    <scope>NUCLEOTIDE SEQUENCE [LARGE SCALE GENOMIC DNA]</scope>
    <source>
        <strain evidence="3 4">DSM 3222</strain>
    </source>
</reference>
<evidence type="ECO:0000313" key="3">
    <source>
        <dbReference type="EMBL" id="KPU44575.1"/>
    </source>
</evidence>
<dbReference type="InterPro" id="IPR029044">
    <property type="entry name" value="Nucleotide-diphossugar_trans"/>
</dbReference>
<dbReference type="Gene3D" id="3.90.550.10">
    <property type="entry name" value="Spore Coat Polysaccharide Biosynthesis Protein SpsA, Chain A"/>
    <property type="match status" value="1"/>
</dbReference>
<evidence type="ECO:0000313" key="4">
    <source>
        <dbReference type="Proteomes" id="UP000050326"/>
    </source>
</evidence>
<accession>A0A0P8X191</accession>
<dbReference type="EC" id="2.7.7.77" evidence="3"/>
<dbReference type="EMBL" id="LKET01000029">
    <property type="protein sequence ID" value="KPU44575.1"/>
    <property type="molecule type" value="Genomic_DNA"/>
</dbReference>
<dbReference type="Pfam" id="PF12804">
    <property type="entry name" value="NTP_transf_3"/>
    <property type="match status" value="1"/>
</dbReference>
<comment type="caution">
    <text evidence="3">The sequence shown here is derived from an EMBL/GenBank/DDBJ whole genome shotgun (WGS) entry which is preliminary data.</text>
</comment>
<evidence type="ECO:0000256" key="1">
    <source>
        <dbReference type="ARBA" id="ARBA00022679"/>
    </source>
</evidence>
<dbReference type="RefSeq" id="WP_054874726.1">
    <property type="nucleotide sequence ID" value="NZ_LKET01000029.1"/>
</dbReference>
<keyword evidence="1 3" id="KW-0808">Transferase</keyword>
<keyword evidence="3" id="KW-0548">Nucleotidyltransferase</keyword>
<sequence length="244" mass="27477">MINAIILAGGHKGLGAGDNKNKALIKIKERYMIDYVIDSLKSSPYVDKVVIVGMPEMREIFKGRVHEILNSEGNIIDNVKKGQEYLSSDKHLLLCTCDIPMVTKESIEDFINRCVKTKADIGYPIIEKSLNEKKYPDAYRTYVKLKDGTYTGGNIIYANPEALKKCYPIAQKLFDSRKNPMKMGKYLGFGILARLILGNLKIETVEKRAQKICGINAKAIISPYPEIGNDVDKTEDVDFVNKYM</sequence>
<organism evidence="3 4">
    <name type="scientific">Oxobacter pfennigii</name>
    <dbReference type="NCBI Taxonomy" id="36849"/>
    <lineage>
        <taxon>Bacteria</taxon>
        <taxon>Bacillati</taxon>
        <taxon>Bacillota</taxon>
        <taxon>Clostridia</taxon>
        <taxon>Eubacteriales</taxon>
        <taxon>Clostridiaceae</taxon>
        <taxon>Oxobacter</taxon>
    </lineage>
</organism>
<keyword evidence="4" id="KW-1185">Reference proteome</keyword>
<feature type="domain" description="MobA-like NTP transferase" evidence="2">
    <location>
        <begin position="4"/>
        <end position="127"/>
    </location>
</feature>
<dbReference type="GO" id="GO:0061603">
    <property type="term" value="F:molybdenum cofactor guanylyltransferase activity"/>
    <property type="evidence" value="ECO:0007669"/>
    <property type="project" value="UniProtKB-EC"/>
</dbReference>
<dbReference type="InterPro" id="IPR025877">
    <property type="entry name" value="MobA-like_NTP_Trfase"/>
</dbReference>
<evidence type="ECO:0000259" key="2">
    <source>
        <dbReference type="Pfam" id="PF12804"/>
    </source>
</evidence>
<dbReference type="STRING" id="36849.OXPF_16580"/>
<protein>
    <submittedName>
        <fullName evidence="3">Molybdenum cofactor guanylyltransferase</fullName>
        <ecNumber evidence="3">2.7.7.77</ecNumber>
    </submittedName>
</protein>
<proteinExistence type="predicted"/>